<dbReference type="GO" id="GO:0006313">
    <property type="term" value="P:DNA transposition"/>
    <property type="evidence" value="ECO:0007669"/>
    <property type="project" value="InterPro"/>
</dbReference>
<dbReference type="GO" id="GO:0004803">
    <property type="term" value="F:transposase activity"/>
    <property type="evidence" value="ECO:0007669"/>
    <property type="project" value="InterPro"/>
</dbReference>
<evidence type="ECO:0000259" key="1">
    <source>
        <dbReference type="SMART" id="SM01321"/>
    </source>
</evidence>
<dbReference type="SUPFAM" id="SSF143422">
    <property type="entry name" value="Transposase IS200-like"/>
    <property type="match status" value="1"/>
</dbReference>
<gene>
    <name evidence="2" type="ORF">A2713_00265</name>
</gene>
<dbReference type="InterPro" id="IPR002686">
    <property type="entry name" value="Transposase_17"/>
</dbReference>
<dbReference type="SMART" id="SM01321">
    <property type="entry name" value="Y1_Tnp"/>
    <property type="match status" value="1"/>
</dbReference>
<reference evidence="2 3" key="1">
    <citation type="journal article" date="2016" name="Nat. Commun.">
        <title>Thousands of microbial genomes shed light on interconnected biogeochemical processes in an aquifer system.</title>
        <authorList>
            <person name="Anantharaman K."/>
            <person name="Brown C.T."/>
            <person name="Hug L.A."/>
            <person name="Sharon I."/>
            <person name="Castelle C.J."/>
            <person name="Probst A.J."/>
            <person name="Thomas B.C."/>
            <person name="Singh A."/>
            <person name="Wilkins M.J."/>
            <person name="Karaoz U."/>
            <person name="Brodie E.L."/>
            <person name="Williams K.H."/>
            <person name="Hubbard S.S."/>
            <person name="Banfield J.F."/>
        </authorList>
    </citation>
    <scope>NUCLEOTIDE SEQUENCE [LARGE SCALE GENOMIC DNA]</scope>
</reference>
<dbReference type="PANTHER" id="PTHR34322:SF2">
    <property type="entry name" value="TRANSPOSASE IS200-LIKE DOMAIN-CONTAINING PROTEIN"/>
    <property type="match status" value="1"/>
</dbReference>
<dbReference type="GO" id="GO:0003677">
    <property type="term" value="F:DNA binding"/>
    <property type="evidence" value="ECO:0007669"/>
    <property type="project" value="InterPro"/>
</dbReference>
<organism evidence="2 3">
    <name type="scientific">candidate division WWE3 bacterium RIFCSPHIGHO2_01_FULL_35_17</name>
    <dbReference type="NCBI Taxonomy" id="1802614"/>
    <lineage>
        <taxon>Bacteria</taxon>
        <taxon>Katanobacteria</taxon>
    </lineage>
</organism>
<dbReference type="InterPro" id="IPR036515">
    <property type="entry name" value="Transposase_17_sf"/>
</dbReference>
<evidence type="ECO:0000313" key="3">
    <source>
        <dbReference type="Proteomes" id="UP000176444"/>
    </source>
</evidence>
<protein>
    <recommendedName>
        <fullName evidence="1">Transposase IS200-like domain-containing protein</fullName>
    </recommendedName>
</protein>
<dbReference type="AlphaFoldDB" id="A0A1F4URD5"/>
<dbReference type="Proteomes" id="UP000176444">
    <property type="component" value="Unassembled WGS sequence"/>
</dbReference>
<dbReference type="EMBL" id="MEUX01000014">
    <property type="protein sequence ID" value="OGC47479.1"/>
    <property type="molecule type" value="Genomic_DNA"/>
</dbReference>
<accession>A0A1F4URD5</accession>
<dbReference type="Pfam" id="PF01797">
    <property type="entry name" value="Y1_Tnp"/>
    <property type="match status" value="1"/>
</dbReference>
<sequence length="226" mass="26954">MPYRKVVLAPEQIYHIFNRGVAALPIFLNFKDYFRFLRLVDYCRFSNTPFSFSQLMSLPKEDKGKIFAELRKKNAIHVEIITYCLMPNHFHFLLKQITNKGISVFMTNLQNSYVKYFNIKNERAGPLFQSMFKAVRIENDEQLLHVSRYIHLNPSTAYMVEPENLEDYKWSSLVDYLSEKFDSDSSFISPKIILDFFKKKEDYKKFILDQASYQRELNKIKHLVLE</sequence>
<name>A0A1F4URD5_UNCKA</name>
<dbReference type="Gene3D" id="3.30.70.1290">
    <property type="entry name" value="Transposase IS200-like"/>
    <property type="match status" value="1"/>
</dbReference>
<dbReference type="PANTHER" id="PTHR34322">
    <property type="entry name" value="TRANSPOSASE, Y1_TNP DOMAIN-CONTAINING"/>
    <property type="match status" value="1"/>
</dbReference>
<feature type="domain" description="Transposase IS200-like" evidence="1">
    <location>
        <begin position="9"/>
        <end position="153"/>
    </location>
</feature>
<proteinExistence type="predicted"/>
<evidence type="ECO:0000313" key="2">
    <source>
        <dbReference type="EMBL" id="OGC47479.1"/>
    </source>
</evidence>
<comment type="caution">
    <text evidence="2">The sequence shown here is derived from an EMBL/GenBank/DDBJ whole genome shotgun (WGS) entry which is preliminary data.</text>
</comment>